<organism evidence="3 4">
    <name type="scientific">Digitaria exilis</name>
    <dbReference type="NCBI Taxonomy" id="1010633"/>
    <lineage>
        <taxon>Eukaryota</taxon>
        <taxon>Viridiplantae</taxon>
        <taxon>Streptophyta</taxon>
        <taxon>Embryophyta</taxon>
        <taxon>Tracheophyta</taxon>
        <taxon>Spermatophyta</taxon>
        <taxon>Magnoliopsida</taxon>
        <taxon>Liliopsida</taxon>
        <taxon>Poales</taxon>
        <taxon>Poaceae</taxon>
        <taxon>PACMAD clade</taxon>
        <taxon>Panicoideae</taxon>
        <taxon>Panicodae</taxon>
        <taxon>Paniceae</taxon>
        <taxon>Anthephorinae</taxon>
        <taxon>Digitaria</taxon>
    </lineage>
</organism>
<dbReference type="AlphaFoldDB" id="A0A835F2N5"/>
<reference evidence="3" key="1">
    <citation type="submission" date="2020-07" db="EMBL/GenBank/DDBJ databases">
        <title>Genome sequence and genetic diversity analysis of an under-domesticated orphan crop, white fonio (Digitaria exilis).</title>
        <authorList>
            <person name="Bennetzen J.L."/>
            <person name="Chen S."/>
            <person name="Ma X."/>
            <person name="Wang X."/>
            <person name="Yssel A.E.J."/>
            <person name="Chaluvadi S.R."/>
            <person name="Johnson M."/>
            <person name="Gangashetty P."/>
            <person name="Hamidou F."/>
            <person name="Sanogo M.D."/>
            <person name="Zwaenepoel A."/>
            <person name="Wallace J."/>
            <person name="Van De Peer Y."/>
            <person name="Van Deynze A."/>
        </authorList>
    </citation>
    <scope>NUCLEOTIDE SEQUENCE</scope>
    <source>
        <tissue evidence="3">Leaves</tissue>
    </source>
</reference>
<dbReference type="InterPro" id="IPR015424">
    <property type="entry name" value="PyrdxlP-dep_Trfase"/>
</dbReference>
<evidence type="ECO:0000313" key="4">
    <source>
        <dbReference type="Proteomes" id="UP000636709"/>
    </source>
</evidence>
<accession>A0A835F2N5</accession>
<dbReference type="Proteomes" id="UP000636709">
    <property type="component" value="Unassembled WGS sequence"/>
</dbReference>
<evidence type="ECO:0000256" key="1">
    <source>
        <dbReference type="ARBA" id="ARBA00022898"/>
    </source>
</evidence>
<dbReference type="PANTHER" id="PTHR43586">
    <property type="entry name" value="CYSTEINE DESULFURASE"/>
    <property type="match status" value="1"/>
</dbReference>
<dbReference type="PANTHER" id="PTHR43586:SF8">
    <property type="entry name" value="CYSTEINE DESULFURASE 1, CHLOROPLASTIC"/>
    <property type="match status" value="1"/>
</dbReference>
<dbReference type="Gene3D" id="3.40.640.10">
    <property type="entry name" value="Type I PLP-dependent aspartate aminotransferase-like (Major domain)"/>
    <property type="match status" value="1"/>
</dbReference>
<evidence type="ECO:0000259" key="2">
    <source>
        <dbReference type="Pfam" id="PF00266"/>
    </source>
</evidence>
<dbReference type="Pfam" id="PF00266">
    <property type="entry name" value="Aminotran_5"/>
    <property type="match status" value="2"/>
</dbReference>
<sequence>MPSVQAATVPMAKASAAEEDTKGMAATLLSLLRAATLEESAAAAATAAGDEEEKTASGRSLRYIEDYLVNEVLPFYGNTHTEDSHVGSKTTRLVHKASRYVKRCMGTGAGDALIFCGAGTTAAIKRLQEVMGVASPSAELRERLAAQLRTEERWVVFVGPYEHHSNLLSWRRSLADVVEIGVDDDGLVDVAALRRALASPEFANRPMLGSFSACSNVTGVMTDTRQLATVLHEHGAFACFDFAARTLVLKRNFIITVILLYETIPNVFRSGPYVKIDMKSGEMDGYDAVFLSPHKFVGGPGTPGILLMNKALYRLSSQPPSTCGGGTVAYVNGFSEKDTIYYDDIEEREDAGTPPILQKIRASLALWVKEYIGYDTMSLRERVYSEMAMERLVSNPNGYSGLKPGWTRLSFSYYLSKEEFKFVLAAIEFIASYGHRFLSLYKFDWITGDWTFRKQAIKYRIMTEELALPTALDLLGEHGESKLADKLEKKYGEYHRFESYLESAKKIALSLPAISHQAVTIPTGVDPDLVLFHI</sequence>
<feature type="domain" description="Aminotransferase class V" evidence="2">
    <location>
        <begin position="71"/>
        <end position="246"/>
    </location>
</feature>
<dbReference type="OrthoDB" id="420046at2759"/>
<proteinExistence type="predicted"/>
<dbReference type="SUPFAM" id="SSF53383">
    <property type="entry name" value="PLP-dependent transferases"/>
    <property type="match status" value="1"/>
</dbReference>
<comment type="caution">
    <text evidence="3">The sequence shown here is derived from an EMBL/GenBank/DDBJ whole genome shotgun (WGS) entry which is preliminary data.</text>
</comment>
<protein>
    <recommendedName>
        <fullName evidence="2">Aminotransferase class V domain-containing protein</fullName>
    </recommendedName>
</protein>
<name>A0A835F2N5_9POAL</name>
<dbReference type="EMBL" id="JACEFO010001651">
    <property type="protein sequence ID" value="KAF8726370.1"/>
    <property type="molecule type" value="Genomic_DNA"/>
</dbReference>
<dbReference type="InterPro" id="IPR000192">
    <property type="entry name" value="Aminotrans_V_dom"/>
</dbReference>
<feature type="domain" description="Aminotransferase class V" evidence="2">
    <location>
        <begin position="285"/>
        <end position="397"/>
    </location>
</feature>
<gene>
    <name evidence="3" type="ORF">HU200_019832</name>
</gene>
<dbReference type="InterPro" id="IPR015421">
    <property type="entry name" value="PyrdxlP-dep_Trfase_major"/>
</dbReference>
<evidence type="ECO:0000313" key="3">
    <source>
        <dbReference type="EMBL" id="KAF8726370.1"/>
    </source>
</evidence>
<keyword evidence="1" id="KW-0663">Pyridoxal phosphate</keyword>
<keyword evidence="4" id="KW-1185">Reference proteome</keyword>